<organism evidence="2 3">
    <name type="scientific">Bradyrhizobium betae</name>
    <dbReference type="NCBI Taxonomy" id="244734"/>
    <lineage>
        <taxon>Bacteria</taxon>
        <taxon>Pseudomonadati</taxon>
        <taxon>Pseudomonadota</taxon>
        <taxon>Alphaproteobacteria</taxon>
        <taxon>Hyphomicrobiales</taxon>
        <taxon>Nitrobacteraceae</taxon>
        <taxon>Bradyrhizobium</taxon>
    </lineage>
</organism>
<dbReference type="AlphaFoldDB" id="A0AAE9NCW2"/>
<dbReference type="RefSeq" id="WP_257179755.1">
    <property type="nucleotide sequence ID" value="NZ_CP028989.1"/>
</dbReference>
<keyword evidence="1" id="KW-0812">Transmembrane</keyword>
<dbReference type="EMBL" id="CP028989">
    <property type="protein sequence ID" value="UUO67352.1"/>
    <property type="molecule type" value="Genomic_DNA"/>
</dbReference>
<feature type="transmembrane region" description="Helical" evidence="1">
    <location>
        <begin position="24"/>
        <end position="48"/>
    </location>
</feature>
<proteinExistence type="predicted"/>
<feature type="transmembrane region" description="Helical" evidence="1">
    <location>
        <begin position="54"/>
        <end position="74"/>
    </location>
</feature>
<evidence type="ECO:0000313" key="2">
    <source>
        <dbReference type="EMBL" id="UUO67352.1"/>
    </source>
</evidence>
<dbReference type="Proteomes" id="UP001058872">
    <property type="component" value="Chromosome"/>
</dbReference>
<keyword evidence="1" id="KW-0472">Membrane</keyword>
<name>A0AAE9NCW2_9BRAD</name>
<accession>A0AAE9NCW2</accession>
<gene>
    <name evidence="2" type="ORF">DCM83_20520</name>
</gene>
<sequence>MDVVRRESEKEDAESRRMSKVQRVFFVVGLLTLIALSSGSIGIVLYRAFPDSNWVTLVAPLGAAAAVVALRKLFAA</sequence>
<protein>
    <submittedName>
        <fullName evidence="2">Uncharacterized protein</fullName>
    </submittedName>
</protein>
<evidence type="ECO:0000313" key="3">
    <source>
        <dbReference type="Proteomes" id="UP001058872"/>
    </source>
</evidence>
<evidence type="ECO:0000256" key="1">
    <source>
        <dbReference type="SAM" id="Phobius"/>
    </source>
</evidence>
<keyword evidence="1" id="KW-1133">Transmembrane helix</keyword>
<reference evidence="2" key="1">
    <citation type="submission" date="2018-04" db="EMBL/GenBank/DDBJ databases">
        <title>Genomes of Endosymbiotic and Endophytic Bradyrhizobium Publication status.</title>
        <authorList>
            <person name="Guha S."/>
            <person name="Jorrin B."/>
            <person name="Sarkar M."/>
            <person name="Poole P.S."/>
            <person name="DasGupta M."/>
        </authorList>
    </citation>
    <scope>NUCLEOTIDE SEQUENCE</scope>
    <source>
        <strain evidence="2">WBOS16</strain>
    </source>
</reference>